<gene>
    <name evidence="1" type="ORF">Krac_11613</name>
</gene>
<organism evidence="1 2">
    <name type="scientific">Ktedonobacter racemifer DSM 44963</name>
    <dbReference type="NCBI Taxonomy" id="485913"/>
    <lineage>
        <taxon>Bacteria</taxon>
        <taxon>Bacillati</taxon>
        <taxon>Chloroflexota</taxon>
        <taxon>Ktedonobacteria</taxon>
        <taxon>Ktedonobacterales</taxon>
        <taxon>Ktedonobacteraceae</taxon>
        <taxon>Ktedonobacter</taxon>
    </lineage>
</organism>
<dbReference type="EMBL" id="ADVG01000001">
    <property type="protein sequence ID" value="EFH90017.1"/>
    <property type="molecule type" value="Genomic_DNA"/>
</dbReference>
<comment type="caution">
    <text evidence="1">The sequence shown here is derived from an EMBL/GenBank/DDBJ whole genome shotgun (WGS) entry which is preliminary data.</text>
</comment>
<sequence>MQIYRAILTLLENTYFASREVGTLYESEPLVGNYALTYGLGLCAAPYDWSGPPRYKQDLGPLNERGLYVTPATFLPGKLRFAFSQFNAQSDSYYFRFDQNAIATTPNKRARAANFPQSGKIRMLGLESQAHFYLFSREGEMPLLPGYIRLGKFNSKARVEWERLNLLSEQPREADEELRFFLNAVDLPASLAGKLRAFSIYNIYPAPLLSQCRLAGPFWQATTAQGERVVLPAGMRYGVDAL</sequence>
<dbReference type="Proteomes" id="UP000004508">
    <property type="component" value="Unassembled WGS sequence"/>
</dbReference>
<dbReference type="AlphaFoldDB" id="D6TCK0"/>
<name>D6TCK0_KTERA</name>
<dbReference type="InParanoid" id="D6TCK0"/>
<dbReference type="OrthoDB" id="49508at2"/>
<accession>D6TCK0</accession>
<dbReference type="eggNOG" id="ENOG502Z9AK">
    <property type="taxonomic scope" value="Bacteria"/>
</dbReference>
<evidence type="ECO:0000313" key="2">
    <source>
        <dbReference type="Proteomes" id="UP000004508"/>
    </source>
</evidence>
<dbReference type="STRING" id="485913.Krac_11613"/>
<dbReference type="NCBIfam" id="TIGR03159">
    <property type="entry name" value="cas_Csc1"/>
    <property type="match status" value="1"/>
</dbReference>
<dbReference type="Pfam" id="PF26241">
    <property type="entry name" value="Cas_Csc1"/>
    <property type="match status" value="1"/>
</dbReference>
<keyword evidence="2" id="KW-1185">Reference proteome</keyword>
<protein>
    <submittedName>
        <fullName evidence="1">CRISPR-associated protein Csc1</fullName>
    </submittedName>
</protein>
<proteinExistence type="predicted"/>
<evidence type="ECO:0000313" key="1">
    <source>
        <dbReference type="EMBL" id="EFH90017.1"/>
    </source>
</evidence>
<reference evidence="1 2" key="1">
    <citation type="journal article" date="2011" name="Stand. Genomic Sci.">
        <title>Non-contiguous finished genome sequence and contextual data of the filamentous soil bacterium Ktedonobacter racemifer type strain (SOSP1-21).</title>
        <authorList>
            <person name="Chang Y.J."/>
            <person name="Land M."/>
            <person name="Hauser L."/>
            <person name="Chertkov O."/>
            <person name="Del Rio T.G."/>
            <person name="Nolan M."/>
            <person name="Copeland A."/>
            <person name="Tice H."/>
            <person name="Cheng J.F."/>
            <person name="Lucas S."/>
            <person name="Han C."/>
            <person name="Goodwin L."/>
            <person name="Pitluck S."/>
            <person name="Ivanova N."/>
            <person name="Ovchinikova G."/>
            <person name="Pati A."/>
            <person name="Chen A."/>
            <person name="Palaniappan K."/>
            <person name="Mavromatis K."/>
            <person name="Liolios K."/>
            <person name="Brettin T."/>
            <person name="Fiebig A."/>
            <person name="Rohde M."/>
            <person name="Abt B."/>
            <person name="Goker M."/>
            <person name="Detter J.C."/>
            <person name="Woyke T."/>
            <person name="Bristow J."/>
            <person name="Eisen J.A."/>
            <person name="Markowitz V."/>
            <person name="Hugenholtz P."/>
            <person name="Kyrpides N.C."/>
            <person name="Klenk H.P."/>
            <person name="Lapidus A."/>
        </authorList>
    </citation>
    <scope>NUCLEOTIDE SEQUENCE [LARGE SCALE GENOMIC DNA]</scope>
    <source>
        <strain evidence="2">DSM 44963</strain>
    </source>
</reference>
<dbReference type="InterPro" id="IPR017576">
    <property type="entry name" value="CRISPR-assoc_prot_Csc1"/>
</dbReference>
<dbReference type="RefSeq" id="WP_007907033.1">
    <property type="nucleotide sequence ID" value="NZ_ADVG01000001.1"/>
</dbReference>